<organism evidence="2 3">
    <name type="scientific">Neorickettsia helminthoeca str. Oregon</name>
    <dbReference type="NCBI Taxonomy" id="1286528"/>
    <lineage>
        <taxon>Bacteria</taxon>
        <taxon>Pseudomonadati</taxon>
        <taxon>Pseudomonadota</taxon>
        <taxon>Alphaproteobacteria</taxon>
        <taxon>Rickettsiales</taxon>
        <taxon>Anaplasmataceae</taxon>
        <taxon>Neorickettsia</taxon>
    </lineage>
</organism>
<name>X5H336_9RICK</name>
<evidence type="ECO:0000256" key="1">
    <source>
        <dbReference type="SAM" id="Phobius"/>
    </source>
</evidence>
<proteinExistence type="predicted"/>
<dbReference type="EMBL" id="CP007481">
    <property type="protein sequence ID" value="AHX11098.1"/>
    <property type="molecule type" value="Genomic_DNA"/>
</dbReference>
<dbReference type="STRING" id="1286528.NHE_0129"/>
<feature type="transmembrane region" description="Helical" evidence="1">
    <location>
        <begin position="285"/>
        <end position="306"/>
    </location>
</feature>
<dbReference type="Proteomes" id="UP000023755">
    <property type="component" value="Chromosome"/>
</dbReference>
<keyword evidence="1" id="KW-1133">Transmembrane helix</keyword>
<reference evidence="2 3" key="1">
    <citation type="submission" date="2014-03" db="EMBL/GenBank/DDBJ databases">
        <title>Sequencing and Comparison of Genomes and Transcriptome Profiles of Human Ehrlichiosis Agents.</title>
        <authorList>
            <person name="Lin M."/>
            <person name="Daugherty S.C."/>
            <person name="Nagaraj S."/>
            <person name="Cheng Z."/>
            <person name="Xiong Q."/>
            <person name="Lin F.-Y."/>
            <person name="Sengamalay N."/>
            <person name="Ott S."/>
            <person name="Godinez A."/>
            <person name="Tallon L.J."/>
            <person name="Sadzewicz L."/>
            <person name="Fraser C.M."/>
            <person name="Dunning Hotopp J.C."/>
            <person name="Rikihisa Y."/>
        </authorList>
    </citation>
    <scope>NUCLEOTIDE SEQUENCE [LARGE SCALE GENOMIC DNA]</scope>
    <source>
        <strain evidence="2 3">Oregon</strain>
    </source>
</reference>
<gene>
    <name evidence="2" type="ORF">NHE_0129</name>
</gene>
<protein>
    <submittedName>
        <fullName evidence="2">Uncharacterized protein</fullName>
    </submittedName>
</protein>
<accession>X5H336</accession>
<dbReference type="RefSeq" id="WP_038558839.1">
    <property type="nucleotide sequence ID" value="NZ_CP007481.1"/>
</dbReference>
<keyword evidence="1" id="KW-0812">Transmembrane</keyword>
<sequence>MLGSISGLKSEMILKVGSDVTVKDLTGPDSMYMDGVVTLLLASIGARAKGKATFCVVNHASFVRARLWPEKLNDLQSRNNFLNSVVAAARTELLIKKSHTAQTTVVETGLPDNGHWQTFITFRDPEQSERIYTLVLNSSPSRFTVEKALEAYVLFIQDGVYLQCDSYSCGVFAVEAAKHFTYNPRNVAEALAHKKENLLGAEELSILAPDLERIINKSGVELQNTLNAIREEHSRDISKHKCLLECDYTHSFCENVMDAYDALESGVGLPDEEILKRLRLSRKAVCIWIPVCTAVLCLNIAAFAFFLNRAVHDYATVDAVSRGLLFTATVASAVVIAASIAGLIYMFTELETKAKNQITDPKLQGVVTGQESKIAP</sequence>
<feature type="transmembrane region" description="Helical" evidence="1">
    <location>
        <begin position="326"/>
        <end position="347"/>
    </location>
</feature>
<dbReference type="HOGENOM" id="CLU_735347_0_0_5"/>
<keyword evidence="3" id="KW-1185">Reference proteome</keyword>
<evidence type="ECO:0000313" key="2">
    <source>
        <dbReference type="EMBL" id="AHX11098.1"/>
    </source>
</evidence>
<keyword evidence="1" id="KW-0472">Membrane</keyword>
<dbReference type="AlphaFoldDB" id="X5H336"/>
<evidence type="ECO:0000313" key="3">
    <source>
        <dbReference type="Proteomes" id="UP000023755"/>
    </source>
</evidence>
<dbReference type="KEGG" id="nhm:NHE_0129"/>